<feature type="compositionally biased region" description="Low complexity" evidence="1">
    <location>
        <begin position="16"/>
        <end position="25"/>
    </location>
</feature>
<reference evidence="2" key="1">
    <citation type="submission" date="2022-07" db="EMBL/GenBank/DDBJ databases">
        <authorList>
            <person name="Trinca V."/>
            <person name="Uliana J.V.C."/>
            <person name="Torres T.T."/>
            <person name="Ward R.J."/>
            <person name="Monesi N."/>
        </authorList>
    </citation>
    <scope>NUCLEOTIDE SEQUENCE</scope>
    <source>
        <strain evidence="2">HSMRA1968</strain>
        <tissue evidence="2">Whole embryos</tissue>
    </source>
</reference>
<comment type="caution">
    <text evidence="2">The sequence shown here is derived from an EMBL/GenBank/DDBJ whole genome shotgun (WGS) entry which is preliminary data.</text>
</comment>
<evidence type="ECO:0000313" key="2">
    <source>
        <dbReference type="EMBL" id="KAJ6637301.1"/>
    </source>
</evidence>
<accession>A0A9Q0MSP9</accession>
<dbReference type="AlphaFoldDB" id="A0A9Q0MSP9"/>
<evidence type="ECO:0000313" key="3">
    <source>
        <dbReference type="Proteomes" id="UP001151699"/>
    </source>
</evidence>
<sequence length="172" mass="20336">MISIWYNNNDNNRDWQQPQNQVQQQKSATSSPPQSSNKFQDKMGKRDIKRGSLQRTSEGGEMTNHKQTDILDLKSFIFAIKNDPNIDFFDLIFKFLIYWCVSISMNKLMYLNMTVKYNVLKKFIVLHKIQQTIYQTKNTKRTTQFRIEIHTLYCRSAFSSKVFFINAGILDI</sequence>
<feature type="compositionally biased region" description="Basic and acidic residues" evidence="1">
    <location>
        <begin position="39"/>
        <end position="50"/>
    </location>
</feature>
<dbReference type="Proteomes" id="UP001151699">
    <property type="component" value="Chromosome X"/>
</dbReference>
<feature type="region of interest" description="Disordered" evidence="1">
    <location>
        <begin position="1"/>
        <end position="64"/>
    </location>
</feature>
<feature type="compositionally biased region" description="Polar residues" evidence="1">
    <location>
        <begin position="1"/>
        <end position="10"/>
    </location>
</feature>
<dbReference type="EMBL" id="WJQU01000003">
    <property type="protein sequence ID" value="KAJ6637301.1"/>
    <property type="molecule type" value="Genomic_DNA"/>
</dbReference>
<feature type="compositionally biased region" description="Polar residues" evidence="1">
    <location>
        <begin position="26"/>
        <end position="38"/>
    </location>
</feature>
<name>A0A9Q0MSP9_9DIPT</name>
<gene>
    <name evidence="2" type="ORF">Bhyg_10031</name>
</gene>
<organism evidence="2 3">
    <name type="scientific">Pseudolycoriella hygida</name>
    <dbReference type="NCBI Taxonomy" id="35572"/>
    <lineage>
        <taxon>Eukaryota</taxon>
        <taxon>Metazoa</taxon>
        <taxon>Ecdysozoa</taxon>
        <taxon>Arthropoda</taxon>
        <taxon>Hexapoda</taxon>
        <taxon>Insecta</taxon>
        <taxon>Pterygota</taxon>
        <taxon>Neoptera</taxon>
        <taxon>Endopterygota</taxon>
        <taxon>Diptera</taxon>
        <taxon>Nematocera</taxon>
        <taxon>Sciaroidea</taxon>
        <taxon>Sciaridae</taxon>
        <taxon>Pseudolycoriella</taxon>
    </lineage>
</organism>
<protein>
    <submittedName>
        <fullName evidence="2">Uncharacterized protein</fullName>
    </submittedName>
</protein>
<evidence type="ECO:0000256" key="1">
    <source>
        <dbReference type="SAM" id="MobiDB-lite"/>
    </source>
</evidence>
<keyword evidence="3" id="KW-1185">Reference proteome</keyword>
<proteinExistence type="predicted"/>